<dbReference type="EMBL" id="CP139960">
    <property type="protein sequence ID" value="WQD38444.1"/>
    <property type="molecule type" value="Genomic_DNA"/>
</dbReference>
<accession>A0ABZ0W7C8</accession>
<name>A0ABZ0W7C8_9BACT</name>
<reference evidence="1 2" key="1">
    <citation type="submission" date="2023-12" db="EMBL/GenBank/DDBJ databases">
        <title>Genome sequencing and assembly of bacterial species from a model synthetic community.</title>
        <authorList>
            <person name="Hogle S.L."/>
        </authorList>
    </citation>
    <scope>NUCLEOTIDE SEQUENCE [LARGE SCALE GENOMIC DNA]</scope>
    <source>
        <strain evidence="1 2">HAMBI_3031</strain>
    </source>
</reference>
<gene>
    <name evidence="1" type="ORF">U0035_22475</name>
</gene>
<evidence type="ECO:0000313" key="1">
    <source>
        <dbReference type="EMBL" id="WQD38444.1"/>
    </source>
</evidence>
<evidence type="ECO:0000313" key="2">
    <source>
        <dbReference type="Proteomes" id="UP001325680"/>
    </source>
</evidence>
<dbReference type="Proteomes" id="UP001325680">
    <property type="component" value="Chromosome"/>
</dbReference>
<organism evidence="1 2">
    <name type="scientific">Niabella yanshanensis</name>
    <dbReference type="NCBI Taxonomy" id="577386"/>
    <lineage>
        <taxon>Bacteria</taxon>
        <taxon>Pseudomonadati</taxon>
        <taxon>Bacteroidota</taxon>
        <taxon>Chitinophagia</taxon>
        <taxon>Chitinophagales</taxon>
        <taxon>Chitinophagaceae</taxon>
        <taxon>Niabella</taxon>
    </lineage>
</organism>
<sequence>MSEHHFSRGFDSWQKTHFEVVEALCYLRDLQEEKESKNFSQMLDRSATEDLYQLAIELTDKFEAEKVERGGSTLFDLIEEFVYKETKH</sequence>
<proteinExistence type="predicted"/>
<protein>
    <submittedName>
        <fullName evidence="1">Uncharacterized protein</fullName>
    </submittedName>
</protein>
<keyword evidence="2" id="KW-1185">Reference proteome</keyword>
<dbReference type="RefSeq" id="WP_114791198.1">
    <property type="nucleotide sequence ID" value="NZ_CP139960.1"/>
</dbReference>